<keyword evidence="3" id="KW-1185">Reference proteome</keyword>
<reference evidence="2 3" key="1">
    <citation type="submission" date="2020-08" db="EMBL/GenBank/DDBJ databases">
        <title>Genomic Encyclopedia of Type Strains, Phase IV (KMG-IV): sequencing the most valuable type-strain genomes for metagenomic binning, comparative biology and taxonomic classification.</title>
        <authorList>
            <person name="Goeker M."/>
        </authorList>
    </citation>
    <scope>NUCLEOTIDE SEQUENCE [LARGE SCALE GENOMIC DNA]</scope>
    <source>
        <strain evidence="2 3">DSM 26575</strain>
    </source>
</reference>
<accession>A0A7W6CSD3</accession>
<evidence type="ECO:0000313" key="2">
    <source>
        <dbReference type="EMBL" id="MBB3965279.1"/>
    </source>
</evidence>
<proteinExistence type="predicted"/>
<dbReference type="Gene3D" id="1.25.40.10">
    <property type="entry name" value="Tetratricopeptide repeat domain"/>
    <property type="match status" value="1"/>
</dbReference>
<protein>
    <submittedName>
        <fullName evidence="2">TolB-like protein/DNA-binding SARP family transcriptional activator/Tfp pilus assembly protein PilF</fullName>
    </submittedName>
</protein>
<name>A0A7W6CSD3_9HYPH</name>
<dbReference type="InterPro" id="IPR016032">
    <property type="entry name" value="Sig_transdc_resp-reg_C-effctor"/>
</dbReference>
<feature type="region of interest" description="Disordered" evidence="1">
    <location>
        <begin position="223"/>
        <end position="252"/>
    </location>
</feature>
<dbReference type="GO" id="GO:0006355">
    <property type="term" value="P:regulation of DNA-templated transcription"/>
    <property type="evidence" value="ECO:0007669"/>
    <property type="project" value="InterPro"/>
</dbReference>
<dbReference type="Proteomes" id="UP000582090">
    <property type="component" value="Unassembled WGS sequence"/>
</dbReference>
<dbReference type="EMBL" id="JACIDW010000009">
    <property type="protein sequence ID" value="MBB3965279.1"/>
    <property type="molecule type" value="Genomic_DNA"/>
</dbReference>
<dbReference type="AlphaFoldDB" id="A0A7W6CSD3"/>
<evidence type="ECO:0000256" key="1">
    <source>
        <dbReference type="SAM" id="MobiDB-lite"/>
    </source>
</evidence>
<gene>
    <name evidence="2" type="ORF">GGQ67_002952</name>
</gene>
<dbReference type="InterPro" id="IPR051677">
    <property type="entry name" value="AfsR-DnrI-RedD_regulator"/>
</dbReference>
<comment type="caution">
    <text evidence="2">The sequence shown here is derived from an EMBL/GenBank/DDBJ whole genome shotgun (WGS) entry which is preliminary data.</text>
</comment>
<evidence type="ECO:0000313" key="3">
    <source>
        <dbReference type="Proteomes" id="UP000582090"/>
    </source>
</evidence>
<dbReference type="SUPFAM" id="SSF46894">
    <property type="entry name" value="C-terminal effector domain of the bipartite response regulators"/>
    <property type="match status" value="1"/>
</dbReference>
<dbReference type="PANTHER" id="PTHR35807">
    <property type="entry name" value="TRANSCRIPTIONAL REGULATOR REDD-RELATED"/>
    <property type="match status" value="1"/>
</dbReference>
<dbReference type="RefSeq" id="WP_183900856.1">
    <property type="nucleotide sequence ID" value="NZ_JACIDW010000009.1"/>
</dbReference>
<dbReference type="InterPro" id="IPR011990">
    <property type="entry name" value="TPR-like_helical_dom_sf"/>
</dbReference>
<dbReference type="GO" id="GO:0003677">
    <property type="term" value="F:DNA binding"/>
    <property type="evidence" value="ECO:0007669"/>
    <property type="project" value="UniProtKB-KW"/>
</dbReference>
<sequence length="647" mass="71400">MTFVLETFGKLRLAGEDGGVIALPEKGLLLLAYLLTLDDGAAYRTTIARFLWGETDNGASDTTLRKLLSRLKAYQSDLGSSFISFEGSTIAIDRAQLTSDIQLVREDGAAGTAFARLRRLVKLLDQPFLGPVKCQSREFKSWVVDEGNRHVELLERTLREAHGDARTRDDAEVLRKAAVILFRSEPQDPETLQLLLKIFNAEQDVESLQNYFAKRRGSIERGVKVSSGGKSSGDAKLPAQARAPSRNGAGAGLPVETSSIAHAIPRLVLLPPSNQSASPDAGLIASSLIEDITIGFCAFNSLRVIAPYSAVQVGHNVETQAAFFERQAVNYVLETRISGSGDDVSLFAQLIFVDDAQVLWAERFGLRRLDLLRDKRAISRQIALSVSREIARHEEQRADIELNPVAYHRYLAGKRDMARMTLPNLRRARKEMKAALSASPDFAPALSAMGRTYSKEWLLTARGDIELLKQAENLARQAIEKRSDFADGYREFGVAKLLQGDFDESAEAMEVAEALAPHYADVIADHADTLVHCSRPGMALQKIERAIELNPLTPDMYLWTAAGANYALGEFASSIDYIGQMTDPSLADRLAAASWAMMGHADKARILVRRVREANPNFDVDTWLAAVPSKEQWHKDLYREGLKKAGF</sequence>
<dbReference type="SUPFAM" id="SSF48452">
    <property type="entry name" value="TPR-like"/>
    <property type="match status" value="1"/>
</dbReference>
<organism evidence="2 3">
    <name type="scientific">Rhizobium metallidurans</name>
    <dbReference type="NCBI Taxonomy" id="1265931"/>
    <lineage>
        <taxon>Bacteria</taxon>
        <taxon>Pseudomonadati</taxon>
        <taxon>Pseudomonadota</taxon>
        <taxon>Alphaproteobacteria</taxon>
        <taxon>Hyphomicrobiales</taxon>
        <taxon>Rhizobiaceae</taxon>
        <taxon>Rhizobium/Agrobacterium group</taxon>
        <taxon>Rhizobium</taxon>
    </lineage>
</organism>
<keyword evidence="2" id="KW-0238">DNA-binding</keyword>